<evidence type="ECO:0000313" key="2">
    <source>
        <dbReference type="EMBL" id="SMB98367.1"/>
    </source>
</evidence>
<dbReference type="CDD" id="cd17040">
    <property type="entry name" value="Ubl_MoaD_like"/>
    <property type="match status" value="1"/>
</dbReference>
<dbReference type="Pfam" id="PF14451">
    <property type="entry name" value="Ub-Mut7C"/>
    <property type="match status" value="1"/>
</dbReference>
<accession>A0A1W1VYC2</accession>
<protein>
    <submittedName>
        <fullName evidence="2">Molybdopterin converting factor, small subunit</fullName>
    </submittedName>
</protein>
<sequence length="81" mass="9078">MSINIKVRLYATLNKYNPTGPNTQEFALKIEPGTSLFKVYEILGIPPEEIKQAFVNGRRVEPEYILKDNDEIGIFPPIAGG</sequence>
<reference evidence="2 3" key="1">
    <citation type="submission" date="2017-04" db="EMBL/GenBank/DDBJ databases">
        <authorList>
            <person name="Afonso C.L."/>
            <person name="Miller P.J."/>
            <person name="Scott M.A."/>
            <person name="Spackman E."/>
            <person name="Goraichik I."/>
            <person name="Dimitrov K.M."/>
            <person name="Suarez D.L."/>
            <person name="Swayne D.E."/>
        </authorList>
    </citation>
    <scope>NUCLEOTIDE SEQUENCE [LARGE SCALE GENOMIC DNA]</scope>
    <source>
        <strain evidence="2 3">ToBE</strain>
    </source>
</reference>
<proteinExistence type="predicted"/>
<organism evidence="2 3">
    <name type="scientific">Thermanaeromonas toyohensis ToBE</name>
    <dbReference type="NCBI Taxonomy" id="698762"/>
    <lineage>
        <taxon>Bacteria</taxon>
        <taxon>Bacillati</taxon>
        <taxon>Bacillota</taxon>
        <taxon>Clostridia</taxon>
        <taxon>Neomoorellales</taxon>
        <taxon>Neomoorellaceae</taxon>
        <taxon>Thermanaeromonas</taxon>
    </lineage>
</organism>
<name>A0A1W1VYC2_9FIRM</name>
<dbReference type="InterPro" id="IPR012675">
    <property type="entry name" value="Beta-grasp_dom_sf"/>
</dbReference>
<dbReference type="InterPro" id="IPR027798">
    <property type="entry name" value="Ub_Mut7C"/>
</dbReference>
<feature type="domain" description="Ubiquitin Mut7-C" evidence="1">
    <location>
        <begin position="4"/>
        <end position="76"/>
    </location>
</feature>
<evidence type="ECO:0000259" key="1">
    <source>
        <dbReference type="Pfam" id="PF14451"/>
    </source>
</evidence>
<dbReference type="Gene3D" id="3.10.20.30">
    <property type="match status" value="1"/>
</dbReference>
<evidence type="ECO:0000313" key="3">
    <source>
        <dbReference type="Proteomes" id="UP000192569"/>
    </source>
</evidence>
<dbReference type="EMBL" id="LT838272">
    <property type="protein sequence ID" value="SMB98367.1"/>
    <property type="molecule type" value="Genomic_DNA"/>
</dbReference>
<gene>
    <name evidence="2" type="ORF">SAMN00808754_2295</name>
</gene>
<dbReference type="Proteomes" id="UP000192569">
    <property type="component" value="Chromosome I"/>
</dbReference>
<keyword evidence="3" id="KW-1185">Reference proteome</keyword>
<dbReference type="STRING" id="698762.SAMN00808754_2295"/>
<dbReference type="SUPFAM" id="SSF54285">
    <property type="entry name" value="MoaD/ThiS"/>
    <property type="match status" value="1"/>
</dbReference>
<dbReference type="AlphaFoldDB" id="A0A1W1VYC2"/>
<dbReference type="RefSeq" id="WP_172839142.1">
    <property type="nucleotide sequence ID" value="NZ_LT838272.1"/>
</dbReference>
<dbReference type="InterPro" id="IPR016155">
    <property type="entry name" value="Mopterin_synth/thiamin_S_b"/>
</dbReference>